<keyword evidence="6" id="KW-1185">Reference proteome</keyword>
<evidence type="ECO:0000313" key="6">
    <source>
        <dbReference type="Proteomes" id="UP000663802"/>
    </source>
</evidence>
<dbReference type="InterPro" id="IPR015854">
    <property type="entry name" value="ABC_transpr_LolD-like"/>
</dbReference>
<gene>
    <name evidence="5" type="ORF">CSC2_49110</name>
</gene>
<dbReference type="PROSITE" id="PS50893">
    <property type="entry name" value="ABC_TRANSPORTER_2"/>
    <property type="match status" value="1"/>
</dbReference>
<dbReference type="InterPro" id="IPR027417">
    <property type="entry name" value="P-loop_NTPase"/>
</dbReference>
<keyword evidence="3 5" id="KW-0067">ATP-binding</keyword>
<dbReference type="Proteomes" id="UP000663802">
    <property type="component" value="Unassembled WGS sequence"/>
</dbReference>
<dbReference type="Gene3D" id="3.40.50.300">
    <property type="entry name" value="P-loop containing nucleotide triphosphate hydrolases"/>
    <property type="match status" value="1"/>
</dbReference>
<evidence type="ECO:0000256" key="2">
    <source>
        <dbReference type="ARBA" id="ARBA00022741"/>
    </source>
</evidence>
<dbReference type="SMART" id="SM00382">
    <property type="entry name" value="AAA"/>
    <property type="match status" value="1"/>
</dbReference>
<evidence type="ECO:0000259" key="4">
    <source>
        <dbReference type="PROSITE" id="PS50893"/>
    </source>
</evidence>
<dbReference type="RefSeq" id="WP_206872875.1">
    <property type="nucleotide sequence ID" value="NZ_BMBA01000011.1"/>
</dbReference>
<comment type="caution">
    <text evidence="5">The sequence shown here is derived from an EMBL/GenBank/DDBJ whole genome shotgun (WGS) entry which is preliminary data.</text>
</comment>
<dbReference type="InterPro" id="IPR017911">
    <property type="entry name" value="MacB-like_ATP-bd"/>
</dbReference>
<organism evidence="5 6">
    <name type="scientific">Clostridium zeae</name>
    <dbReference type="NCBI Taxonomy" id="2759022"/>
    <lineage>
        <taxon>Bacteria</taxon>
        <taxon>Bacillati</taxon>
        <taxon>Bacillota</taxon>
        <taxon>Clostridia</taxon>
        <taxon>Eubacteriales</taxon>
        <taxon>Clostridiaceae</taxon>
        <taxon>Clostridium</taxon>
    </lineage>
</organism>
<reference evidence="5 6" key="1">
    <citation type="journal article" date="2021" name="Int. J. Syst. Evol. Microbiol.">
        <title>Clostridium zeae sp. nov., isolated from corn silage.</title>
        <authorList>
            <person name="Kobayashi H."/>
            <person name="Tanizawa Y."/>
            <person name="Yagura M."/>
            <person name="Sakamoto M."/>
            <person name="Ohkuma M."/>
            <person name="Tohno M."/>
        </authorList>
    </citation>
    <scope>NUCLEOTIDE SEQUENCE [LARGE SCALE GENOMIC DNA]</scope>
    <source>
        <strain evidence="5 6">CSC2</strain>
    </source>
</reference>
<dbReference type="PANTHER" id="PTHR24220">
    <property type="entry name" value="IMPORT ATP-BINDING PROTEIN"/>
    <property type="match status" value="1"/>
</dbReference>
<dbReference type="SUPFAM" id="SSF52540">
    <property type="entry name" value="P-loop containing nucleoside triphosphate hydrolases"/>
    <property type="match status" value="1"/>
</dbReference>
<dbReference type="Pfam" id="PF00005">
    <property type="entry name" value="ABC_tran"/>
    <property type="match status" value="1"/>
</dbReference>
<proteinExistence type="predicted"/>
<name>A0ABQ1EI05_9CLOT</name>
<dbReference type="InterPro" id="IPR003439">
    <property type="entry name" value="ABC_transporter-like_ATP-bd"/>
</dbReference>
<dbReference type="InterPro" id="IPR017871">
    <property type="entry name" value="ABC_transporter-like_CS"/>
</dbReference>
<sequence>MIEIKELSKVYRMGKEKVIALNKVSFNIQDGEFVAIVGPSGSGKSTLMHLVGGLDTPTKGSIEVDGKDIAKLKDKDMAKYRNEKIGFVFQAFNLENTQTALENVMMPLIFSGVGKKERKERALKALELVGLKDKVKHKPTEMSGGQRQRVSIARAIVNNPQIIFADEPTGNLDSKTGENIMNLFQELNDKGYTIIMVTHNQVEAKKAKRMIKIMDGVITDDLVTERGIENAI</sequence>
<dbReference type="GO" id="GO:0005524">
    <property type="term" value="F:ATP binding"/>
    <property type="evidence" value="ECO:0007669"/>
    <property type="project" value="UniProtKB-KW"/>
</dbReference>
<dbReference type="PROSITE" id="PS00211">
    <property type="entry name" value="ABC_TRANSPORTER_1"/>
    <property type="match status" value="1"/>
</dbReference>
<evidence type="ECO:0000256" key="3">
    <source>
        <dbReference type="ARBA" id="ARBA00022840"/>
    </source>
</evidence>
<accession>A0ABQ1EI05</accession>
<evidence type="ECO:0000313" key="5">
    <source>
        <dbReference type="EMBL" id="GFZ34385.1"/>
    </source>
</evidence>
<evidence type="ECO:0000256" key="1">
    <source>
        <dbReference type="ARBA" id="ARBA00022448"/>
    </source>
</evidence>
<keyword evidence="2" id="KW-0547">Nucleotide-binding</keyword>
<dbReference type="EMBL" id="BMBA01000011">
    <property type="protein sequence ID" value="GFZ34385.1"/>
    <property type="molecule type" value="Genomic_DNA"/>
</dbReference>
<keyword evidence="1" id="KW-0813">Transport</keyword>
<feature type="domain" description="ABC transporter" evidence="4">
    <location>
        <begin position="2"/>
        <end position="232"/>
    </location>
</feature>
<dbReference type="InterPro" id="IPR003593">
    <property type="entry name" value="AAA+_ATPase"/>
</dbReference>
<dbReference type="CDD" id="cd03255">
    <property type="entry name" value="ABC_MJ0796_LolCDE_FtsE"/>
    <property type="match status" value="1"/>
</dbReference>
<dbReference type="PANTHER" id="PTHR24220:SF86">
    <property type="entry name" value="ABC TRANSPORTER ABCH.1"/>
    <property type="match status" value="1"/>
</dbReference>
<protein>
    <submittedName>
        <fullName evidence="5">Peptide ABC transporter ATP-binding protein</fullName>
    </submittedName>
</protein>